<organism evidence="1 2">
    <name type="scientific">Parenemella sanctibonifatiensis</name>
    <dbReference type="NCBI Taxonomy" id="2016505"/>
    <lineage>
        <taxon>Bacteria</taxon>
        <taxon>Bacillati</taxon>
        <taxon>Actinomycetota</taxon>
        <taxon>Actinomycetes</taxon>
        <taxon>Propionibacteriales</taxon>
        <taxon>Propionibacteriaceae</taxon>
        <taxon>Parenemella</taxon>
    </lineage>
</organism>
<protein>
    <submittedName>
        <fullName evidence="1">Methionine synthase</fullName>
    </submittedName>
</protein>
<dbReference type="Gene3D" id="3.20.20.210">
    <property type="match status" value="1"/>
</dbReference>
<dbReference type="InterPro" id="IPR038071">
    <property type="entry name" value="UROD/MetE-like_sf"/>
</dbReference>
<keyword evidence="2" id="KW-1185">Reference proteome</keyword>
<dbReference type="OrthoDB" id="5242426at2"/>
<dbReference type="SUPFAM" id="SSF51726">
    <property type="entry name" value="UROD/MetE-like"/>
    <property type="match status" value="1"/>
</dbReference>
<reference evidence="1 2" key="1">
    <citation type="submission" date="2017-07" db="EMBL/GenBank/DDBJ databases">
        <title>Draft whole genome sequences of clinical Proprionibacteriaceae strains.</title>
        <authorList>
            <person name="Bernier A.-M."/>
            <person name="Bernard K."/>
            <person name="Domingo M.-C."/>
        </authorList>
    </citation>
    <scope>NUCLEOTIDE SEQUENCE [LARGE SCALE GENOMIC DNA]</scope>
    <source>
        <strain evidence="1 2">NML 150081</strain>
    </source>
</reference>
<dbReference type="EMBL" id="NMVJ01000006">
    <property type="protein sequence ID" value="OYN90982.1"/>
    <property type="molecule type" value="Genomic_DNA"/>
</dbReference>
<evidence type="ECO:0000313" key="2">
    <source>
        <dbReference type="Proteomes" id="UP000216300"/>
    </source>
</evidence>
<dbReference type="Proteomes" id="UP000216300">
    <property type="component" value="Unassembled WGS sequence"/>
</dbReference>
<evidence type="ECO:0000313" key="1">
    <source>
        <dbReference type="EMBL" id="OYN90982.1"/>
    </source>
</evidence>
<proteinExistence type="predicted"/>
<sequence length="345" mass="36805">MADPAPRVTGLGSWPGTDQAAATRLTLGELPDLAYLPELPDRGPESGMIGRGCALLDGVDTDRVPSGWRLSPGTGLEQVRAARRLRENVDLLEEEAQEYPGRVTLGVVGPWTLAACLELQRGEKVLSDLGAVRDIAQALVGGVRRWLADVQRRLPGPVDLRWDEPCLSGVLQGRIRTASGYRHYDPVPLEIVATVLGEAVGAMTSTGARVAVHSCENLPPLEALAEAAVPAWSVPAAYVDPAKIERSDRLDRVGVHLEASMRRDEGSGLWLGLGPADPRTPLPSVDALVDEALAVLRPLELGPGVAQRTVLTPTCGLVGFRERDAVELLRRLGSAAALLPELLSR</sequence>
<dbReference type="AlphaFoldDB" id="A0A255ENE4"/>
<gene>
    <name evidence="1" type="ORF">CGZ91_05760</name>
</gene>
<name>A0A255ENE4_9ACTN</name>
<accession>A0A255ENE4</accession>
<comment type="caution">
    <text evidence="1">The sequence shown here is derived from an EMBL/GenBank/DDBJ whole genome shotgun (WGS) entry which is preliminary data.</text>
</comment>
<dbReference type="RefSeq" id="WP_094453353.1">
    <property type="nucleotide sequence ID" value="NZ_NMVJ01000006.1"/>
</dbReference>